<dbReference type="Proteomes" id="UP001059617">
    <property type="component" value="Chromosome"/>
</dbReference>
<accession>A0ABY5VTR6</accession>
<dbReference type="PRINTS" id="PR00035">
    <property type="entry name" value="HTHGNTR"/>
</dbReference>
<dbReference type="Gene3D" id="1.10.10.10">
    <property type="entry name" value="Winged helix-like DNA-binding domain superfamily/Winged helix DNA-binding domain"/>
    <property type="match status" value="1"/>
</dbReference>
<reference evidence="5" key="1">
    <citation type="submission" date="2021-04" db="EMBL/GenBank/DDBJ databases">
        <authorList>
            <person name="Hartkoorn R.C."/>
            <person name="Beaudoing E."/>
            <person name="Hot D."/>
        </authorList>
    </citation>
    <scope>NUCLEOTIDE SEQUENCE</scope>
    <source>
        <strain evidence="5">NRRL B-16292</strain>
    </source>
</reference>
<dbReference type="InterPro" id="IPR008920">
    <property type="entry name" value="TF_FadR/GntR_C"/>
</dbReference>
<reference evidence="5" key="2">
    <citation type="submission" date="2022-09" db="EMBL/GenBank/DDBJ databases">
        <title>Biosynthetic gene clusters of Dactylosporangioum fulvum.</title>
        <authorList>
            <person name="Caradec T."/>
        </authorList>
    </citation>
    <scope>NUCLEOTIDE SEQUENCE</scope>
    <source>
        <strain evidence="5">NRRL B-16292</strain>
    </source>
</reference>
<proteinExistence type="predicted"/>
<dbReference type="Gene3D" id="1.20.120.530">
    <property type="entry name" value="GntR ligand-binding domain-like"/>
    <property type="match status" value="1"/>
</dbReference>
<gene>
    <name evidence="5" type="ORF">Dfulv_34380</name>
</gene>
<evidence type="ECO:0000256" key="3">
    <source>
        <dbReference type="ARBA" id="ARBA00023163"/>
    </source>
</evidence>
<evidence type="ECO:0000256" key="1">
    <source>
        <dbReference type="ARBA" id="ARBA00023015"/>
    </source>
</evidence>
<evidence type="ECO:0000256" key="2">
    <source>
        <dbReference type="ARBA" id="ARBA00023125"/>
    </source>
</evidence>
<dbReference type="InterPro" id="IPR036390">
    <property type="entry name" value="WH_DNA-bd_sf"/>
</dbReference>
<evidence type="ECO:0000313" key="6">
    <source>
        <dbReference type="Proteomes" id="UP001059617"/>
    </source>
</evidence>
<dbReference type="PANTHER" id="PTHR43537:SF5">
    <property type="entry name" value="UXU OPERON TRANSCRIPTIONAL REGULATOR"/>
    <property type="match status" value="1"/>
</dbReference>
<dbReference type="Pfam" id="PF00392">
    <property type="entry name" value="GntR"/>
    <property type="match status" value="1"/>
</dbReference>
<dbReference type="EMBL" id="CP073720">
    <property type="protein sequence ID" value="UWP80221.1"/>
    <property type="molecule type" value="Genomic_DNA"/>
</dbReference>
<dbReference type="SUPFAM" id="SSF46785">
    <property type="entry name" value="Winged helix' DNA-binding domain"/>
    <property type="match status" value="1"/>
</dbReference>
<keyword evidence="2" id="KW-0238">DNA-binding</keyword>
<organism evidence="5 6">
    <name type="scientific">Dactylosporangium fulvum</name>
    <dbReference type="NCBI Taxonomy" id="53359"/>
    <lineage>
        <taxon>Bacteria</taxon>
        <taxon>Bacillati</taxon>
        <taxon>Actinomycetota</taxon>
        <taxon>Actinomycetes</taxon>
        <taxon>Micromonosporales</taxon>
        <taxon>Micromonosporaceae</taxon>
        <taxon>Dactylosporangium</taxon>
    </lineage>
</organism>
<dbReference type="RefSeq" id="WP_259857979.1">
    <property type="nucleotide sequence ID" value="NZ_BAAAST010000007.1"/>
</dbReference>
<evidence type="ECO:0000259" key="4">
    <source>
        <dbReference type="PROSITE" id="PS50949"/>
    </source>
</evidence>
<keyword evidence="1" id="KW-0805">Transcription regulation</keyword>
<dbReference type="InterPro" id="IPR011711">
    <property type="entry name" value="GntR_C"/>
</dbReference>
<sequence>MNHDEGSRPAPAAISRLTPRRILPAYQQVAHQLREHIISGRLAPGNQLPIEPEIAELFGVSRSTIREALRQLSSEGLVRTTRGVRGGTFVAYPSFDSISAHLETGIGLLTGAEKISIASLLEARILLEVPAAGFSAVRRTEETLKLIHETAFLGDNLDVAHRLEMNRGFHARVLSATGNELLEIVAIPIFQVMTARLDREDVPVAFWRQVEADHLAIYNAIAAGDASAAESHMREHLERIRPTYMQIDRGAKDGSGC</sequence>
<dbReference type="Pfam" id="PF07729">
    <property type="entry name" value="FCD"/>
    <property type="match status" value="1"/>
</dbReference>
<dbReference type="PANTHER" id="PTHR43537">
    <property type="entry name" value="TRANSCRIPTIONAL REGULATOR, GNTR FAMILY"/>
    <property type="match status" value="1"/>
</dbReference>
<protein>
    <submittedName>
        <fullName evidence="5">GntR family transcriptional regulator</fullName>
    </submittedName>
</protein>
<evidence type="ECO:0000313" key="5">
    <source>
        <dbReference type="EMBL" id="UWP80221.1"/>
    </source>
</evidence>
<dbReference type="SMART" id="SM00345">
    <property type="entry name" value="HTH_GNTR"/>
    <property type="match status" value="1"/>
</dbReference>
<dbReference type="PROSITE" id="PS50949">
    <property type="entry name" value="HTH_GNTR"/>
    <property type="match status" value="1"/>
</dbReference>
<dbReference type="InterPro" id="IPR036388">
    <property type="entry name" value="WH-like_DNA-bd_sf"/>
</dbReference>
<name>A0ABY5VTR6_9ACTN</name>
<feature type="domain" description="HTH gntR-type" evidence="4">
    <location>
        <begin position="23"/>
        <end position="93"/>
    </location>
</feature>
<dbReference type="CDD" id="cd07377">
    <property type="entry name" value="WHTH_GntR"/>
    <property type="match status" value="1"/>
</dbReference>
<keyword evidence="6" id="KW-1185">Reference proteome</keyword>
<dbReference type="SUPFAM" id="SSF48008">
    <property type="entry name" value="GntR ligand-binding domain-like"/>
    <property type="match status" value="1"/>
</dbReference>
<dbReference type="InterPro" id="IPR000524">
    <property type="entry name" value="Tscrpt_reg_HTH_GntR"/>
</dbReference>
<dbReference type="SMART" id="SM00895">
    <property type="entry name" value="FCD"/>
    <property type="match status" value="1"/>
</dbReference>
<keyword evidence="3" id="KW-0804">Transcription</keyword>